<gene>
    <name evidence="3" type="ORF">CDAUBV1_LOCUS14326</name>
</gene>
<feature type="compositionally biased region" description="Acidic residues" evidence="1">
    <location>
        <begin position="278"/>
        <end position="289"/>
    </location>
</feature>
<name>A0AAV2TVA3_CALDB</name>
<dbReference type="EMBL" id="CAXLJL010000600">
    <property type="protein sequence ID" value="CAL5139297.1"/>
    <property type="molecule type" value="Genomic_DNA"/>
</dbReference>
<evidence type="ECO:0000256" key="1">
    <source>
        <dbReference type="SAM" id="MobiDB-lite"/>
    </source>
</evidence>
<dbReference type="SUPFAM" id="SSF46689">
    <property type="entry name" value="Homeodomain-like"/>
    <property type="match status" value="1"/>
</dbReference>
<comment type="caution">
    <text evidence="3">The sequence shown here is derived from an EMBL/GenBank/DDBJ whole genome shotgun (WGS) entry which is preliminary data.</text>
</comment>
<dbReference type="Proteomes" id="UP001497525">
    <property type="component" value="Unassembled WGS sequence"/>
</dbReference>
<dbReference type="InterPro" id="IPR001005">
    <property type="entry name" value="SANT/Myb"/>
</dbReference>
<dbReference type="Gene3D" id="1.10.246.220">
    <property type="match status" value="1"/>
</dbReference>
<sequence length="448" mass="50253">MPVPLSLAKIIYEMNSFSPTVDSLRMLTSTLDLICQAISKEKHPPPLTADQVSDVKSFFLKAIVDWLCILRDLSIRGHGAKNLHQKFVNKANLCAAKAIESLRKLVDGLNDPSGRASATQSNVVKQLGVLKRVNTSERPSVWTEYCEKLKTACTILCNRLLTSRAMDSEDAVRDAVEKDEVRKFVEQTLKRIRLGSPQKNAYSNLGSGDVALFRDLNLIISEMSTLHTIWMSADTPAFEDCFTITFDTRDHSSPRKGSRSNWSASERANAEELVPGENSDEITDVPETPEFDKGTVDQSQDCVSLIDGLEKSRKVRKLVNSSEFDGFLGPPLTPLPSPTGKVGRVVWEISVSPGRKRVPWTIEESIALWHGVHNGPGRGNWSQIWRQSFVRSSRGPVDLKDRWRIIEKSQTLHETVKKAYDSWIEKTKSDDKENQTCIPVIVHRRDGK</sequence>
<accession>A0AAV2TVA3</accession>
<feature type="domain" description="Myb-like" evidence="2">
    <location>
        <begin position="352"/>
        <end position="407"/>
    </location>
</feature>
<dbReference type="InterPro" id="IPR009057">
    <property type="entry name" value="Homeodomain-like_sf"/>
</dbReference>
<dbReference type="PROSITE" id="PS50090">
    <property type="entry name" value="MYB_LIKE"/>
    <property type="match status" value="1"/>
</dbReference>
<evidence type="ECO:0000259" key="2">
    <source>
        <dbReference type="PROSITE" id="PS50090"/>
    </source>
</evidence>
<protein>
    <recommendedName>
        <fullName evidence="2">Myb-like domain-containing protein</fullName>
    </recommendedName>
</protein>
<dbReference type="CDD" id="cd11660">
    <property type="entry name" value="SANT_TRF"/>
    <property type="match status" value="1"/>
</dbReference>
<feature type="region of interest" description="Disordered" evidence="1">
    <location>
        <begin position="249"/>
        <end position="297"/>
    </location>
</feature>
<dbReference type="AlphaFoldDB" id="A0AAV2TVA3"/>
<evidence type="ECO:0000313" key="3">
    <source>
        <dbReference type="EMBL" id="CAL5139297.1"/>
    </source>
</evidence>
<proteinExistence type="predicted"/>
<reference evidence="3" key="1">
    <citation type="submission" date="2024-06" db="EMBL/GenBank/DDBJ databases">
        <authorList>
            <person name="Liu X."/>
            <person name="Lenzi L."/>
            <person name="Haldenby T S."/>
            <person name="Uol C."/>
        </authorList>
    </citation>
    <scope>NUCLEOTIDE SEQUENCE</scope>
</reference>
<evidence type="ECO:0000313" key="4">
    <source>
        <dbReference type="Proteomes" id="UP001497525"/>
    </source>
</evidence>
<organism evidence="3 4">
    <name type="scientific">Calicophoron daubneyi</name>
    <name type="common">Rumen fluke</name>
    <name type="synonym">Paramphistomum daubneyi</name>
    <dbReference type="NCBI Taxonomy" id="300641"/>
    <lineage>
        <taxon>Eukaryota</taxon>
        <taxon>Metazoa</taxon>
        <taxon>Spiralia</taxon>
        <taxon>Lophotrochozoa</taxon>
        <taxon>Platyhelminthes</taxon>
        <taxon>Trematoda</taxon>
        <taxon>Digenea</taxon>
        <taxon>Plagiorchiida</taxon>
        <taxon>Pronocephalata</taxon>
        <taxon>Paramphistomoidea</taxon>
        <taxon>Paramphistomidae</taxon>
        <taxon>Calicophoron</taxon>
    </lineage>
</organism>